<proteinExistence type="predicted"/>
<dbReference type="AlphaFoldDB" id="A0A6P3Y1P4"/>
<organism evidence="1 2">
    <name type="scientific">Dinoponera quadriceps</name>
    <name type="common">South American ant</name>
    <dbReference type="NCBI Taxonomy" id="609295"/>
    <lineage>
        <taxon>Eukaryota</taxon>
        <taxon>Metazoa</taxon>
        <taxon>Ecdysozoa</taxon>
        <taxon>Arthropoda</taxon>
        <taxon>Hexapoda</taxon>
        <taxon>Insecta</taxon>
        <taxon>Pterygota</taxon>
        <taxon>Neoptera</taxon>
        <taxon>Endopterygota</taxon>
        <taxon>Hymenoptera</taxon>
        <taxon>Apocrita</taxon>
        <taxon>Aculeata</taxon>
        <taxon>Formicoidea</taxon>
        <taxon>Formicidae</taxon>
        <taxon>Ponerinae</taxon>
        <taxon>Ponerini</taxon>
        <taxon>Dinoponera</taxon>
    </lineage>
</organism>
<name>A0A6P3Y1P4_DINQU</name>
<dbReference type="Proteomes" id="UP000515204">
    <property type="component" value="Unplaced"/>
</dbReference>
<dbReference type="RefSeq" id="XP_014484123.1">
    <property type="nucleotide sequence ID" value="XM_014628637.1"/>
</dbReference>
<keyword evidence="1" id="KW-1185">Reference proteome</keyword>
<dbReference type="GeneID" id="106749314"/>
<gene>
    <name evidence="2" type="primary">LOC106749314</name>
</gene>
<accession>A0A6P3Y1P4</accession>
<evidence type="ECO:0000313" key="2">
    <source>
        <dbReference type="RefSeq" id="XP_014484123.1"/>
    </source>
</evidence>
<dbReference type="KEGG" id="dqu:106749314"/>
<evidence type="ECO:0000313" key="1">
    <source>
        <dbReference type="Proteomes" id="UP000515204"/>
    </source>
</evidence>
<sequence>MCNAERKKKTRSLRQNGKVKIRWRETKTRRRKVRYLCYRDGEHFVRALGCVRTRLGRLKTTGNLLREAFCSRSRIFARSLGNGKFDYTDGMVFSARSLFRSSGSCRYGRPYYGGWGYGRYPGYYGGWGGRYYGGRGYWGGRGWGGYGGYWG</sequence>
<reference evidence="2" key="1">
    <citation type="submission" date="2025-08" db="UniProtKB">
        <authorList>
            <consortium name="RefSeq"/>
        </authorList>
    </citation>
    <scope>IDENTIFICATION</scope>
</reference>
<protein>
    <submittedName>
        <fullName evidence="2">Shematrin-like protein 2 isoform X1</fullName>
    </submittedName>
</protein>